<feature type="region of interest" description="Disordered" evidence="10">
    <location>
        <begin position="954"/>
        <end position="982"/>
    </location>
</feature>
<dbReference type="PROSITE" id="PS50016">
    <property type="entry name" value="ZF_PHD_2"/>
    <property type="match status" value="1"/>
</dbReference>
<feature type="region of interest" description="Disordered" evidence="10">
    <location>
        <begin position="1416"/>
        <end position="1724"/>
    </location>
</feature>
<dbReference type="EnsemblMetazoa" id="MDOA001111-RA">
    <property type="protein sequence ID" value="MDOA001111-PA"/>
    <property type="gene ID" value="MDOA001111"/>
</dbReference>
<gene>
    <name evidence="12" type="primary">101893150</name>
</gene>
<dbReference type="Gene3D" id="1.10.20.10">
    <property type="entry name" value="Histone, subunit A"/>
    <property type="match status" value="1"/>
</dbReference>
<feature type="region of interest" description="Disordered" evidence="10">
    <location>
        <begin position="621"/>
        <end position="673"/>
    </location>
</feature>
<dbReference type="PANTHER" id="PTHR46452">
    <property type="entry name" value="TRANSCRIPTION INITIATION FACTOR TFIID SUBUNIT 3"/>
    <property type="match status" value="1"/>
</dbReference>
<dbReference type="SMART" id="SM00249">
    <property type="entry name" value="PHD"/>
    <property type="match status" value="1"/>
</dbReference>
<evidence type="ECO:0000256" key="6">
    <source>
        <dbReference type="ARBA" id="ARBA00023163"/>
    </source>
</evidence>
<keyword evidence="6" id="KW-0804">Transcription</keyword>
<dbReference type="VEuPathDB" id="VectorBase:MDOA001111"/>
<feature type="compositionally biased region" description="Polar residues" evidence="10">
    <location>
        <begin position="571"/>
        <end position="581"/>
    </location>
</feature>
<evidence type="ECO:0000256" key="4">
    <source>
        <dbReference type="ARBA" id="ARBA00022833"/>
    </source>
</evidence>
<dbReference type="CDD" id="cd15522">
    <property type="entry name" value="PHD_TAF3"/>
    <property type="match status" value="1"/>
</dbReference>
<keyword evidence="7" id="KW-0539">Nucleus</keyword>
<feature type="region of interest" description="Disordered" evidence="10">
    <location>
        <begin position="1769"/>
        <end position="1801"/>
    </location>
</feature>
<evidence type="ECO:0000256" key="7">
    <source>
        <dbReference type="ARBA" id="ARBA00023242"/>
    </source>
</evidence>
<dbReference type="VEuPathDB" id="VectorBase:MDOMA2_002684"/>
<evidence type="ECO:0000259" key="11">
    <source>
        <dbReference type="PROSITE" id="PS50016"/>
    </source>
</evidence>
<feature type="region of interest" description="Disordered" evidence="10">
    <location>
        <begin position="127"/>
        <end position="189"/>
    </location>
</feature>
<feature type="compositionally biased region" description="Gly residues" evidence="10">
    <location>
        <begin position="1534"/>
        <end position="1545"/>
    </location>
</feature>
<keyword evidence="4" id="KW-0862">Zinc</keyword>
<feature type="compositionally biased region" description="Low complexity" evidence="10">
    <location>
        <begin position="1459"/>
        <end position="1477"/>
    </location>
</feature>
<feature type="compositionally biased region" description="Basic residues" evidence="10">
    <location>
        <begin position="1555"/>
        <end position="1564"/>
    </location>
</feature>
<feature type="coiled-coil region" evidence="9">
    <location>
        <begin position="471"/>
        <end position="503"/>
    </location>
</feature>
<proteinExistence type="predicted"/>
<dbReference type="PANTHER" id="PTHR46452:SF1">
    <property type="entry name" value="TRANSCRIPTION INITIATION FACTOR TFIID SUBUNIT 3"/>
    <property type="match status" value="1"/>
</dbReference>
<dbReference type="GO" id="GO:0008270">
    <property type="term" value="F:zinc ion binding"/>
    <property type="evidence" value="ECO:0007669"/>
    <property type="project" value="UniProtKB-KW"/>
</dbReference>
<keyword evidence="9" id="KW-0175">Coiled coil</keyword>
<feature type="compositionally biased region" description="Polar residues" evidence="10">
    <location>
        <begin position="165"/>
        <end position="189"/>
    </location>
</feature>
<feature type="compositionally biased region" description="Low complexity" evidence="10">
    <location>
        <begin position="1779"/>
        <end position="1793"/>
    </location>
</feature>
<feature type="region of interest" description="Disordered" evidence="10">
    <location>
        <begin position="571"/>
        <end position="603"/>
    </location>
</feature>
<feature type="domain" description="PHD-type" evidence="11">
    <location>
        <begin position="1820"/>
        <end position="1870"/>
    </location>
</feature>
<feature type="compositionally biased region" description="Basic and acidic residues" evidence="10">
    <location>
        <begin position="1132"/>
        <end position="1144"/>
    </location>
</feature>
<organism evidence="12">
    <name type="scientific">Musca domestica</name>
    <name type="common">House fly</name>
    <dbReference type="NCBI Taxonomy" id="7370"/>
    <lineage>
        <taxon>Eukaryota</taxon>
        <taxon>Metazoa</taxon>
        <taxon>Ecdysozoa</taxon>
        <taxon>Arthropoda</taxon>
        <taxon>Hexapoda</taxon>
        <taxon>Insecta</taxon>
        <taxon>Pterygota</taxon>
        <taxon>Neoptera</taxon>
        <taxon>Endopterygota</taxon>
        <taxon>Diptera</taxon>
        <taxon>Brachycera</taxon>
        <taxon>Muscomorpha</taxon>
        <taxon>Muscoidea</taxon>
        <taxon>Muscidae</taxon>
        <taxon>Musca</taxon>
    </lineage>
</organism>
<feature type="compositionally biased region" description="Basic and acidic residues" evidence="10">
    <location>
        <begin position="405"/>
        <end position="418"/>
    </location>
</feature>
<feature type="region of interest" description="Disordered" evidence="10">
    <location>
        <begin position="248"/>
        <end position="331"/>
    </location>
</feature>
<dbReference type="RefSeq" id="XP_005185568.2">
    <property type="nucleotide sequence ID" value="XM_005185511.4"/>
</dbReference>
<evidence type="ECO:0000256" key="2">
    <source>
        <dbReference type="ARBA" id="ARBA00022723"/>
    </source>
</evidence>
<feature type="compositionally biased region" description="Basic residues" evidence="10">
    <location>
        <begin position="1482"/>
        <end position="1506"/>
    </location>
</feature>
<feature type="compositionally biased region" description="Polar residues" evidence="10">
    <location>
        <begin position="1296"/>
        <end position="1309"/>
    </location>
</feature>
<feature type="compositionally biased region" description="Polar residues" evidence="10">
    <location>
        <begin position="1705"/>
        <end position="1718"/>
    </location>
</feature>
<dbReference type="SUPFAM" id="SSF57903">
    <property type="entry name" value="FYVE/PHD zinc finger"/>
    <property type="match status" value="1"/>
</dbReference>
<dbReference type="InterPro" id="IPR001965">
    <property type="entry name" value="Znf_PHD"/>
</dbReference>
<feature type="compositionally biased region" description="Polar residues" evidence="10">
    <location>
        <begin position="960"/>
        <end position="975"/>
    </location>
</feature>
<feature type="compositionally biased region" description="Basic and acidic residues" evidence="10">
    <location>
        <begin position="291"/>
        <end position="313"/>
    </location>
</feature>
<evidence type="ECO:0000256" key="5">
    <source>
        <dbReference type="ARBA" id="ARBA00023015"/>
    </source>
</evidence>
<keyword evidence="5" id="KW-0805">Transcription regulation</keyword>
<dbReference type="GO" id="GO:0046982">
    <property type="term" value="F:protein heterodimerization activity"/>
    <property type="evidence" value="ECO:0007669"/>
    <property type="project" value="InterPro"/>
</dbReference>
<dbReference type="InterPro" id="IPR019787">
    <property type="entry name" value="Znf_PHD-finger"/>
</dbReference>
<dbReference type="eggNOG" id="KOG2389">
    <property type="taxonomic scope" value="Eukaryota"/>
</dbReference>
<name>A0A1I8M4D0_MUSDO</name>
<dbReference type="GO" id="GO:0005669">
    <property type="term" value="C:transcription factor TFIID complex"/>
    <property type="evidence" value="ECO:0007669"/>
    <property type="project" value="TreeGrafter"/>
</dbReference>
<feature type="compositionally biased region" description="Basic and acidic residues" evidence="10">
    <location>
        <begin position="1507"/>
        <end position="1518"/>
    </location>
</feature>
<evidence type="ECO:0000256" key="10">
    <source>
        <dbReference type="SAM" id="MobiDB-lite"/>
    </source>
</evidence>
<dbReference type="STRING" id="7370.A0A1I8M4D0"/>
<dbReference type="InterPro" id="IPR011011">
    <property type="entry name" value="Znf_FYVE_PHD"/>
</dbReference>
<accession>A0A1I8M4D0</accession>
<evidence type="ECO:0000256" key="3">
    <source>
        <dbReference type="ARBA" id="ARBA00022771"/>
    </source>
</evidence>
<feature type="compositionally biased region" description="Low complexity" evidence="10">
    <location>
        <begin position="1071"/>
        <end position="1090"/>
    </location>
</feature>
<dbReference type="GO" id="GO:0002039">
    <property type="term" value="F:p53 binding"/>
    <property type="evidence" value="ECO:0007669"/>
    <property type="project" value="TreeGrafter"/>
</dbReference>
<feature type="compositionally biased region" description="Low complexity" evidence="10">
    <location>
        <begin position="1654"/>
        <end position="1670"/>
    </location>
</feature>
<feature type="compositionally biased region" description="Basic and acidic residues" evidence="10">
    <location>
        <begin position="1674"/>
        <end position="1683"/>
    </location>
</feature>
<feature type="compositionally biased region" description="Low complexity" evidence="10">
    <location>
        <begin position="657"/>
        <end position="669"/>
    </location>
</feature>
<dbReference type="OrthoDB" id="436852at2759"/>
<dbReference type="eggNOG" id="KOG1973">
    <property type="taxonomic scope" value="Eukaryota"/>
</dbReference>
<protein>
    <recommendedName>
        <fullName evidence="11">PHD-type domain-containing protein</fullName>
    </recommendedName>
</protein>
<feature type="region of interest" description="Disordered" evidence="10">
    <location>
        <begin position="1061"/>
        <end position="1098"/>
    </location>
</feature>
<feature type="compositionally biased region" description="Low complexity" evidence="10">
    <location>
        <begin position="1430"/>
        <end position="1447"/>
    </location>
</feature>
<feature type="region of interest" description="Disordered" evidence="10">
    <location>
        <begin position="1120"/>
        <end position="1198"/>
    </location>
</feature>
<dbReference type="InterPro" id="IPR013083">
    <property type="entry name" value="Znf_RING/FYVE/PHD"/>
</dbReference>
<keyword evidence="2" id="KW-0479">Metal-binding</keyword>
<sequence>MDGYMKEVLRVAVAQICQTIGYNATQTAPLELLQDVLDKFLKEFTRDLRRQVEHYNRTEANLDDVTLTLNSINVNVSELLDYINNVEPVPFAMEMPKFPARKNSCLNFLKPGSKEVLTRPVHVHDHLPPMLPAEISQPSDTAPQPSTSSNSNGGPSGVDIKPNPDNLNVGDQNNANENNVSPGLANPVQNFNKSTLQSLFKSNSNFEDSDRPSTREVSSVVMTTGGYISPAVEGKMPEAIVPDIIDKLMGLDEPPPPTPPPPPRVPTPAPVASRPASRSANSTPIPLTDPVKSEDREKEKILPSASKESKKSLEFNANHPRKTDPNDLMVMGGKKDRVINPMTMPPNLSPTKAAKMSKKKQQMAMAMAHNPALHHLNPNNYANMLLKKAKKQKPGLMQTHPQAQMDKHGTEKNSKLDPAEKTQRKYIKMLQKMAKQGKIPVELLNNIMITDKKTKILNPHILPMLPPGPERMQLEKLLKKHVKQRQKQMKQQMMQEAQKLKKSSMSQQPPPLVPLFAPQPTAAAAGKEMGTAALNLMEGEQKHKIPAEPKNEPTNLSPTKQPFLMTPTTAGVTSGGAQLQHLSPVPPPTKLPDGSVPKTSKSPLIPVESTATVDLEHVGDSLAPPQLTLDGKELKLSNEPDRSKLNIFKKISKQKTPKSSSPTPLRLPSGMTDSPIINLPAGTAITPALGPSSSNVGRNLFPPLPNEATDIINLDDDPLPLNVQAKSLQAPAGATDLTTPMQRVFGEKPLGTTTTQPPPQLPTGTTSAAPVPGEDLANKPKKRGRKPGSKNSPKIPGQLPASLLKKSKKMKMDPKLFNPQMPLPPDLANALAVGAGNLPYDSMAAQLFANTAMNPMEWAQNKQLQQQMMIMAAAKERKEQRKKNKMLKQDLMATAMPSSASTSGSGGAVPTSEEIQNINKKLMRMDTVLKPAPMPTGQPTNDLSVETSLITGKKLPSPSLFPNASAAPNTNTSPLKSPGAAAAASKRLMQGMEAMAAAAAAGMGQPFMLPNRPAFPNLPTNMLSMLPFPFTARPGLIPSGIFPTPGLGTFPNNPKNPLIPGMFPFPNLKQSSTSTASTSSAAGDTGSQGSEDLSMAKKKSSERSYCNVAPLVPAFLIKDSPESSKTSTSEQAHGHGGHDNELPKTPKPRNSSSISSAAAGHEHLLKKATDPHTPDSMTSGVGSAKSIPNTPGGGMSLSSFEQLMKKNESPIDMVTMNKGNKSRLSNSVVPPMQDACLDFSMNKKHTPPGLGGTKKQPPITLNNEPIEVSDDSDETSQPPPTVPAPQLPVSVPKPNLQHQPMPVSSTPTSAPTHFSMDEMFVPNTASSKLPSFSRIGAGTVLHHPDSDLSTKELKKLKKQVKKTSLSITNSLINPEPKTEGVSKLAGGADLIPLSSTGMAYSSKNIPFTSLTANANPTFNTTHNKPGDFNATTTDSAPTQQPSTSSSSLYENVTITAAIPSSATSNPTSQSPPSSSANLFDIHKKRKEHKKIKKELKEGKIKKKKDKKDKSKSKEKAEKYLQTSPSKERLESVMGVGGSSVTGGGNPIKEKDLLKKLKKEKKKEKIRNSTALDDPPPAMAASQTPATVLGDNERKPKTSTSSSSSVNPTAINDVESPAPTVASATTPVSSAIPKLTLKLGNTQSPTPLDDMHKNPNSSTATASATASAPVAPKSPPREPAREPSPELARISPLVTRPPKHKVNPDPTVSSNSAGNTSALDSFGDLNKSNTSSNVSMIVPPPSPWLSGGTISASSVLLPHQLLQTAKHDMAGASSNQTIDSSKSTAAAHASTSSAGDRQSPLTLITETSRPSSYIDAEGNRVWICPACGKVDDGSPMIGCDGCDAWYHWVCVGIIVAPKDNEDWFCRVCITRKKGLHGSDKKRKRNKKK</sequence>
<feature type="compositionally biased region" description="Basic and acidic residues" evidence="10">
    <location>
        <begin position="1160"/>
        <end position="1173"/>
    </location>
</feature>
<reference evidence="12" key="1">
    <citation type="submission" date="2020-05" db="UniProtKB">
        <authorList>
            <consortium name="EnsemblMetazoa"/>
        </authorList>
    </citation>
    <scope>IDENTIFICATION</scope>
    <source>
        <strain evidence="12">Aabys</strain>
    </source>
</reference>
<dbReference type="KEGG" id="mde:101893150"/>
<dbReference type="Gene3D" id="3.30.40.10">
    <property type="entry name" value="Zinc/RING finger domain, C3HC4 (zinc finger)"/>
    <property type="match status" value="1"/>
</dbReference>
<dbReference type="InterPro" id="IPR006565">
    <property type="entry name" value="BTP"/>
</dbReference>
<dbReference type="InterPro" id="IPR009072">
    <property type="entry name" value="Histone-fold"/>
</dbReference>
<dbReference type="GO" id="GO:0045944">
    <property type="term" value="P:positive regulation of transcription by RNA polymerase II"/>
    <property type="evidence" value="ECO:0007669"/>
    <property type="project" value="TreeGrafter"/>
</dbReference>
<evidence type="ECO:0000256" key="8">
    <source>
        <dbReference type="PROSITE-ProRule" id="PRU00146"/>
    </source>
</evidence>
<feature type="coiled-coil region" evidence="9">
    <location>
        <begin position="861"/>
        <end position="890"/>
    </location>
</feature>
<feature type="region of interest" description="Disordered" evidence="10">
    <location>
        <begin position="394"/>
        <end position="418"/>
    </location>
</feature>
<feature type="compositionally biased region" description="Low complexity" evidence="10">
    <location>
        <begin position="270"/>
        <end position="284"/>
    </location>
</feature>
<dbReference type="Pfam" id="PF00628">
    <property type="entry name" value="PHD"/>
    <property type="match status" value="1"/>
</dbReference>
<keyword evidence="3 8" id="KW-0863">Zinc-finger</keyword>
<evidence type="ECO:0000313" key="12">
    <source>
        <dbReference type="EnsemblMetazoa" id="MDOA001111-PA"/>
    </source>
</evidence>
<feature type="region of interest" description="Disordered" evidence="10">
    <location>
        <begin position="747"/>
        <end position="800"/>
    </location>
</feature>
<feature type="compositionally biased region" description="Basic and acidic residues" evidence="10">
    <location>
        <begin position="630"/>
        <end position="644"/>
    </location>
</feature>
<evidence type="ECO:0000256" key="9">
    <source>
        <dbReference type="SAM" id="Coils"/>
    </source>
</evidence>
<feature type="compositionally biased region" description="Pro residues" evidence="10">
    <location>
        <begin position="1277"/>
        <end position="1286"/>
    </location>
</feature>
<feature type="compositionally biased region" description="Basic residues" evidence="10">
    <location>
        <begin position="779"/>
        <end position="788"/>
    </location>
</feature>
<dbReference type="CDD" id="cd22916">
    <property type="entry name" value="HFD_TAF3"/>
    <property type="match status" value="1"/>
</dbReference>
<dbReference type="PROSITE" id="PS01359">
    <property type="entry name" value="ZF_PHD_1"/>
    <property type="match status" value="1"/>
</dbReference>
<comment type="subcellular location">
    <subcellularLocation>
        <location evidence="1">Nucleus</location>
    </subcellularLocation>
</comment>
<dbReference type="SMART" id="SM00576">
    <property type="entry name" value="BTP"/>
    <property type="match status" value="1"/>
</dbReference>
<feature type="compositionally biased region" description="Pro residues" evidence="10">
    <location>
        <begin position="253"/>
        <end position="269"/>
    </location>
</feature>
<feature type="region of interest" description="Disordered" evidence="10">
    <location>
        <begin position="1242"/>
        <end position="1309"/>
    </location>
</feature>
<feature type="compositionally biased region" description="Polar residues" evidence="10">
    <location>
        <begin position="1175"/>
        <end position="1189"/>
    </location>
</feature>
<dbReference type="InterPro" id="IPR019786">
    <property type="entry name" value="Zinc_finger_PHD-type_CS"/>
</dbReference>
<dbReference type="Pfam" id="PF07524">
    <property type="entry name" value="Bromo_TP"/>
    <property type="match status" value="1"/>
</dbReference>
<evidence type="ECO:0000256" key="1">
    <source>
        <dbReference type="ARBA" id="ARBA00004123"/>
    </source>
</evidence>